<proteinExistence type="predicted"/>
<feature type="domain" description="Isochorismatase-like" evidence="2">
    <location>
        <begin position="4"/>
        <end position="162"/>
    </location>
</feature>
<protein>
    <submittedName>
        <fullName evidence="3">Nicotinamidase-related amidase</fullName>
    </submittedName>
</protein>
<dbReference type="Proteomes" id="UP001205311">
    <property type="component" value="Unassembled WGS sequence"/>
</dbReference>
<dbReference type="InterPro" id="IPR050272">
    <property type="entry name" value="Isochorismatase-like_hydrls"/>
</dbReference>
<dbReference type="PANTHER" id="PTHR43540">
    <property type="entry name" value="PEROXYUREIDOACRYLATE/UREIDOACRYLATE AMIDOHYDROLASE-RELATED"/>
    <property type="match status" value="1"/>
</dbReference>
<dbReference type="Pfam" id="PF00857">
    <property type="entry name" value="Isochorismatase"/>
    <property type="match status" value="1"/>
</dbReference>
<dbReference type="PANTHER" id="PTHR43540:SF1">
    <property type="entry name" value="ISOCHORISMATASE HYDROLASE"/>
    <property type="match status" value="1"/>
</dbReference>
<organism evidence="3 4">
    <name type="scientific">Streptoalloteichus tenebrarius (strain ATCC 17920 / DSM 40477 / JCM 4838 / CBS 697.72 / NBRC 16177 / NCIMB 11028 / NRRL B-12390 / A12253. 1 / ISP 5477)</name>
    <name type="common">Streptomyces tenebrarius</name>
    <dbReference type="NCBI Taxonomy" id="1933"/>
    <lineage>
        <taxon>Bacteria</taxon>
        <taxon>Bacillati</taxon>
        <taxon>Actinomycetota</taxon>
        <taxon>Actinomycetes</taxon>
        <taxon>Pseudonocardiales</taxon>
        <taxon>Pseudonocardiaceae</taxon>
        <taxon>Streptoalloteichus</taxon>
    </lineage>
</organism>
<keyword evidence="4" id="KW-1185">Reference proteome</keyword>
<name>A0ABT1HXR8_STRSD</name>
<accession>A0ABT1HXR8</accession>
<dbReference type="CDD" id="cd01014">
    <property type="entry name" value="nicotinamidase_related"/>
    <property type="match status" value="1"/>
</dbReference>
<dbReference type="SUPFAM" id="SSF52499">
    <property type="entry name" value="Isochorismatase-like hydrolases"/>
    <property type="match status" value="1"/>
</dbReference>
<evidence type="ECO:0000256" key="1">
    <source>
        <dbReference type="ARBA" id="ARBA00022801"/>
    </source>
</evidence>
<dbReference type="Gene3D" id="3.40.50.850">
    <property type="entry name" value="Isochorismatase-like"/>
    <property type="match status" value="1"/>
</dbReference>
<dbReference type="RefSeq" id="WP_253671166.1">
    <property type="nucleotide sequence ID" value="NZ_JAMTCP010000025.1"/>
</dbReference>
<dbReference type="InterPro" id="IPR000868">
    <property type="entry name" value="Isochorismatase-like_dom"/>
</dbReference>
<evidence type="ECO:0000313" key="3">
    <source>
        <dbReference type="EMBL" id="MCP2260312.1"/>
    </source>
</evidence>
<keyword evidence="1" id="KW-0378">Hydrolase</keyword>
<evidence type="ECO:0000313" key="4">
    <source>
        <dbReference type="Proteomes" id="UP001205311"/>
    </source>
</evidence>
<evidence type="ECO:0000259" key="2">
    <source>
        <dbReference type="Pfam" id="PF00857"/>
    </source>
</evidence>
<reference evidence="3 4" key="1">
    <citation type="submission" date="2022-06" db="EMBL/GenBank/DDBJ databases">
        <title>Genomic Encyclopedia of Archaeal and Bacterial Type Strains, Phase II (KMG-II): from individual species to whole genera.</title>
        <authorList>
            <person name="Goeker M."/>
        </authorList>
    </citation>
    <scope>NUCLEOTIDE SEQUENCE [LARGE SCALE GENOMIC DNA]</scope>
    <source>
        <strain evidence="3 4">DSM 40477</strain>
    </source>
</reference>
<comment type="caution">
    <text evidence="3">The sequence shown here is derived from an EMBL/GenBank/DDBJ whole genome shotgun (WGS) entry which is preliminary data.</text>
</comment>
<sequence>MTKTALIVIDVQRGFDSPAWGRRDNPACEANVRALLDGWRDAGQPVVLVRHDSTTPGSPLAPGQPGNAFKPELDGVRPDLLVPKSAHSAFHGHVDLHAWLTDNGIRDIVVCGIQTNRCVETTSRVGGDLGYRVRVALDATHTFDERGPDGALVTAEEFARATAANLHGHFAEVTTTAAVLAALAPDGS</sequence>
<gene>
    <name evidence="3" type="ORF">LX15_004025</name>
</gene>
<dbReference type="EMBL" id="JAMTCP010000025">
    <property type="protein sequence ID" value="MCP2260312.1"/>
    <property type="molecule type" value="Genomic_DNA"/>
</dbReference>
<dbReference type="InterPro" id="IPR036380">
    <property type="entry name" value="Isochorismatase-like_sf"/>
</dbReference>